<sequence length="270" mass="29390">MAKIEKDPEYLSTLERGLSVLRAFDDQHPEMRLSEVAAVTGLSPAVARRCLNTLVALGYVAQHDRSFLLKPEVLAFGSAFHSSMHLEQVVVPALQSLRDNTGDSASIVSLAGKDILYLAHVSTNRRIRLGVNVGTRFPAHATSMGKAILAFLSDSEIAAFLEAAPFDKFTEHTVTTADAMRDRLQLIRQRGYDSAFDELDFGIVSVAVPVFDSSRRAIAAVNCSTSTTRISQEELIASRLPLLREAAAEIESSLRRFPSLATALQADSTT</sequence>
<dbReference type="Gene3D" id="3.30.450.40">
    <property type="match status" value="1"/>
</dbReference>
<keyword evidence="1" id="KW-0805">Transcription regulation</keyword>
<dbReference type="Pfam" id="PF09339">
    <property type="entry name" value="HTH_IclR"/>
    <property type="match status" value="1"/>
</dbReference>
<dbReference type="Proteomes" id="UP000581447">
    <property type="component" value="Unassembled WGS sequence"/>
</dbReference>
<keyword evidence="7" id="KW-1185">Reference proteome</keyword>
<name>A0A840AYD6_9SPHN</name>
<dbReference type="PROSITE" id="PS51078">
    <property type="entry name" value="ICLR_ED"/>
    <property type="match status" value="1"/>
</dbReference>
<feature type="domain" description="HTH iclR-type" evidence="4">
    <location>
        <begin position="11"/>
        <end position="71"/>
    </location>
</feature>
<dbReference type="InterPro" id="IPR029016">
    <property type="entry name" value="GAF-like_dom_sf"/>
</dbReference>
<dbReference type="SMART" id="SM00346">
    <property type="entry name" value="HTH_ICLR"/>
    <property type="match status" value="1"/>
</dbReference>
<evidence type="ECO:0000256" key="1">
    <source>
        <dbReference type="ARBA" id="ARBA00023015"/>
    </source>
</evidence>
<dbReference type="InterPro" id="IPR050707">
    <property type="entry name" value="HTH_MetabolicPath_Reg"/>
</dbReference>
<gene>
    <name evidence="6" type="ORF">GGR91_000208</name>
</gene>
<dbReference type="InterPro" id="IPR036390">
    <property type="entry name" value="WH_DNA-bd_sf"/>
</dbReference>
<organism evidence="6 7">
    <name type="scientific">Sphingorhabdus rigui</name>
    <dbReference type="NCBI Taxonomy" id="1282858"/>
    <lineage>
        <taxon>Bacteria</taxon>
        <taxon>Pseudomonadati</taxon>
        <taxon>Pseudomonadota</taxon>
        <taxon>Alphaproteobacteria</taxon>
        <taxon>Sphingomonadales</taxon>
        <taxon>Sphingomonadaceae</taxon>
        <taxon>Sphingorhabdus</taxon>
    </lineage>
</organism>
<dbReference type="EMBL" id="JACIEA010000001">
    <property type="protein sequence ID" value="MBB3941986.1"/>
    <property type="molecule type" value="Genomic_DNA"/>
</dbReference>
<evidence type="ECO:0000256" key="2">
    <source>
        <dbReference type="ARBA" id="ARBA00023125"/>
    </source>
</evidence>
<evidence type="ECO:0000313" key="7">
    <source>
        <dbReference type="Proteomes" id="UP000581447"/>
    </source>
</evidence>
<evidence type="ECO:0000259" key="5">
    <source>
        <dbReference type="PROSITE" id="PS51078"/>
    </source>
</evidence>
<dbReference type="SUPFAM" id="SSF55781">
    <property type="entry name" value="GAF domain-like"/>
    <property type="match status" value="1"/>
</dbReference>
<proteinExistence type="predicted"/>
<dbReference type="InterPro" id="IPR036388">
    <property type="entry name" value="WH-like_DNA-bd_sf"/>
</dbReference>
<dbReference type="PANTHER" id="PTHR30136:SF34">
    <property type="entry name" value="TRANSCRIPTIONAL REGULATOR"/>
    <property type="match status" value="1"/>
</dbReference>
<dbReference type="PROSITE" id="PS51077">
    <property type="entry name" value="HTH_ICLR"/>
    <property type="match status" value="1"/>
</dbReference>
<dbReference type="InterPro" id="IPR005471">
    <property type="entry name" value="Tscrpt_reg_IclR_N"/>
</dbReference>
<evidence type="ECO:0000313" key="6">
    <source>
        <dbReference type="EMBL" id="MBB3941986.1"/>
    </source>
</evidence>
<protein>
    <submittedName>
        <fullName evidence="6">IclR family pca regulon transcriptional regulator</fullName>
    </submittedName>
</protein>
<dbReference type="InterPro" id="IPR014757">
    <property type="entry name" value="Tscrpt_reg_IclR_C"/>
</dbReference>
<dbReference type="SUPFAM" id="SSF46785">
    <property type="entry name" value="Winged helix' DNA-binding domain"/>
    <property type="match status" value="1"/>
</dbReference>
<dbReference type="GO" id="GO:0003677">
    <property type="term" value="F:DNA binding"/>
    <property type="evidence" value="ECO:0007669"/>
    <property type="project" value="UniProtKB-KW"/>
</dbReference>
<comment type="caution">
    <text evidence="6">The sequence shown here is derived from an EMBL/GenBank/DDBJ whole genome shotgun (WGS) entry which is preliminary data.</text>
</comment>
<dbReference type="Pfam" id="PF01614">
    <property type="entry name" value="IclR_C"/>
    <property type="match status" value="1"/>
</dbReference>
<dbReference type="GO" id="GO:0003700">
    <property type="term" value="F:DNA-binding transcription factor activity"/>
    <property type="evidence" value="ECO:0007669"/>
    <property type="project" value="TreeGrafter"/>
</dbReference>
<dbReference type="Gene3D" id="1.10.10.10">
    <property type="entry name" value="Winged helix-like DNA-binding domain superfamily/Winged helix DNA-binding domain"/>
    <property type="match status" value="1"/>
</dbReference>
<reference evidence="6 7" key="1">
    <citation type="submission" date="2020-08" db="EMBL/GenBank/DDBJ databases">
        <title>Genomic Encyclopedia of Type Strains, Phase IV (KMG-IV): sequencing the most valuable type-strain genomes for metagenomic binning, comparative biology and taxonomic classification.</title>
        <authorList>
            <person name="Goeker M."/>
        </authorList>
    </citation>
    <scope>NUCLEOTIDE SEQUENCE [LARGE SCALE GENOMIC DNA]</scope>
    <source>
        <strain evidence="6 7">DSM 29050</strain>
    </source>
</reference>
<feature type="domain" description="IclR-ED" evidence="5">
    <location>
        <begin position="72"/>
        <end position="256"/>
    </location>
</feature>
<dbReference type="PANTHER" id="PTHR30136">
    <property type="entry name" value="HELIX-TURN-HELIX TRANSCRIPTIONAL REGULATOR, ICLR FAMILY"/>
    <property type="match status" value="1"/>
</dbReference>
<keyword evidence="3" id="KW-0804">Transcription</keyword>
<accession>A0A840AYD6</accession>
<evidence type="ECO:0000256" key="3">
    <source>
        <dbReference type="ARBA" id="ARBA00023163"/>
    </source>
</evidence>
<keyword evidence="2" id="KW-0238">DNA-binding</keyword>
<evidence type="ECO:0000259" key="4">
    <source>
        <dbReference type="PROSITE" id="PS51077"/>
    </source>
</evidence>
<dbReference type="RefSeq" id="WP_183939218.1">
    <property type="nucleotide sequence ID" value="NZ_BAABBG010000001.1"/>
</dbReference>
<dbReference type="AlphaFoldDB" id="A0A840AYD6"/>
<dbReference type="GO" id="GO:0045892">
    <property type="term" value="P:negative regulation of DNA-templated transcription"/>
    <property type="evidence" value="ECO:0007669"/>
    <property type="project" value="TreeGrafter"/>
</dbReference>